<dbReference type="AlphaFoldDB" id="A0A2P5YX49"/>
<proteinExistence type="predicted"/>
<evidence type="ECO:0008006" key="3">
    <source>
        <dbReference type="Google" id="ProtNLM"/>
    </source>
</evidence>
<sequence length="171" mass="19480">MEVVNNLSDEEKANRILNILVIGVEQKDELVWRGTRSTIMGKGKMWLGNCPLLLLITQKIFSKVSFRIVFRDKEGFILAAYVYPNEYVADPMTAEAQACLQALVMAEEFAPRLANRMAHAMTEEGREFSVLAYWIEEVPIRVEEEVAKDRREYSVCTDGEGGRGVMELSER</sequence>
<evidence type="ECO:0000313" key="2">
    <source>
        <dbReference type="Proteomes" id="UP000239757"/>
    </source>
</evidence>
<dbReference type="EMBL" id="KZ662715">
    <property type="protein sequence ID" value="PPS20129.1"/>
    <property type="molecule type" value="Genomic_DNA"/>
</dbReference>
<name>A0A2P5YX49_GOSBA</name>
<accession>A0A2P5YX49</accession>
<organism evidence="1 2">
    <name type="scientific">Gossypium barbadense</name>
    <name type="common">Sea Island cotton</name>
    <name type="synonym">Hibiscus barbadensis</name>
    <dbReference type="NCBI Taxonomy" id="3634"/>
    <lineage>
        <taxon>Eukaryota</taxon>
        <taxon>Viridiplantae</taxon>
        <taxon>Streptophyta</taxon>
        <taxon>Embryophyta</taxon>
        <taxon>Tracheophyta</taxon>
        <taxon>Spermatophyta</taxon>
        <taxon>Magnoliopsida</taxon>
        <taxon>eudicotyledons</taxon>
        <taxon>Gunneridae</taxon>
        <taxon>Pentapetalae</taxon>
        <taxon>rosids</taxon>
        <taxon>malvids</taxon>
        <taxon>Malvales</taxon>
        <taxon>Malvaceae</taxon>
        <taxon>Malvoideae</taxon>
        <taxon>Gossypium</taxon>
    </lineage>
</organism>
<gene>
    <name evidence="1" type="ORF">GOBAR_AA00442</name>
</gene>
<evidence type="ECO:0000313" key="1">
    <source>
        <dbReference type="EMBL" id="PPS20129.1"/>
    </source>
</evidence>
<reference evidence="1 2" key="1">
    <citation type="submission" date="2015-01" db="EMBL/GenBank/DDBJ databases">
        <title>Genome of allotetraploid Gossypium barbadense reveals genomic plasticity and fiber elongation in cotton evolution.</title>
        <authorList>
            <person name="Chen X."/>
            <person name="Liu X."/>
            <person name="Zhao B."/>
            <person name="Zheng H."/>
            <person name="Hu Y."/>
            <person name="Lu G."/>
            <person name="Yang C."/>
            <person name="Chen J."/>
            <person name="Shan C."/>
            <person name="Zhang L."/>
            <person name="Zhou Y."/>
            <person name="Wang L."/>
            <person name="Guo W."/>
            <person name="Bai Y."/>
            <person name="Ruan J."/>
            <person name="Shangguan X."/>
            <person name="Mao Y."/>
            <person name="Jiang J."/>
            <person name="Zhu Y."/>
            <person name="Lei J."/>
            <person name="Kang H."/>
            <person name="Chen S."/>
            <person name="He X."/>
            <person name="Wang R."/>
            <person name="Wang Y."/>
            <person name="Chen J."/>
            <person name="Wang L."/>
            <person name="Yu S."/>
            <person name="Wang B."/>
            <person name="Wei J."/>
            <person name="Song S."/>
            <person name="Lu X."/>
            <person name="Gao Z."/>
            <person name="Gu W."/>
            <person name="Deng X."/>
            <person name="Ma D."/>
            <person name="Wang S."/>
            <person name="Liang W."/>
            <person name="Fang L."/>
            <person name="Cai C."/>
            <person name="Zhu X."/>
            <person name="Zhou B."/>
            <person name="Zhang Y."/>
            <person name="Chen Z."/>
            <person name="Xu S."/>
            <person name="Zhu R."/>
            <person name="Wang S."/>
            <person name="Zhang T."/>
            <person name="Zhao G."/>
        </authorList>
    </citation>
    <scope>NUCLEOTIDE SEQUENCE [LARGE SCALE GENOMIC DNA]</scope>
    <source>
        <strain evidence="2">cv. Xinhai21</strain>
        <tissue evidence="1">Leaf</tissue>
    </source>
</reference>
<dbReference type="OrthoDB" id="1002384at2759"/>
<protein>
    <recommendedName>
        <fullName evidence="3">RNase H type-1 domain-containing protein</fullName>
    </recommendedName>
</protein>
<dbReference type="Proteomes" id="UP000239757">
    <property type="component" value="Unassembled WGS sequence"/>
</dbReference>